<accession>A0A284RST1</accession>
<dbReference type="OMA" id="ELCECAF"/>
<gene>
    <name evidence="1" type="ORF">ARMOST_15174</name>
</gene>
<evidence type="ECO:0000313" key="1">
    <source>
        <dbReference type="EMBL" id="SJL11765.1"/>
    </source>
</evidence>
<dbReference type="STRING" id="47428.A0A284RST1"/>
<sequence>MHQCGWSAAATAKALEKDFPALFSKLHKGTIQRWKVKGVNQWTDKTLLNVKNQSVLEGSERFGILTPYPETIKEINTALLSLRMSGIPVNVSIGRSLIWAIVKERHPELLSTFKISECWVQLYYKSNLKWSPQKATRAAAHIPENAGELCLQAFFHLVYAIKWENIPPELIINVDQQGV</sequence>
<dbReference type="Proteomes" id="UP000219338">
    <property type="component" value="Unassembled WGS sequence"/>
</dbReference>
<name>A0A284RST1_ARMOS</name>
<dbReference type="EMBL" id="FUEG01000015">
    <property type="protein sequence ID" value="SJL11765.1"/>
    <property type="molecule type" value="Genomic_DNA"/>
</dbReference>
<organism evidence="1 2">
    <name type="scientific">Armillaria ostoyae</name>
    <name type="common">Armillaria root rot fungus</name>
    <dbReference type="NCBI Taxonomy" id="47428"/>
    <lineage>
        <taxon>Eukaryota</taxon>
        <taxon>Fungi</taxon>
        <taxon>Dikarya</taxon>
        <taxon>Basidiomycota</taxon>
        <taxon>Agaricomycotina</taxon>
        <taxon>Agaricomycetes</taxon>
        <taxon>Agaricomycetidae</taxon>
        <taxon>Agaricales</taxon>
        <taxon>Marasmiineae</taxon>
        <taxon>Physalacriaceae</taxon>
        <taxon>Armillaria</taxon>
    </lineage>
</organism>
<reference evidence="2" key="1">
    <citation type="journal article" date="2017" name="Nat. Ecol. Evol.">
        <title>Genome expansion and lineage-specific genetic innovations in the forest pathogenic fungi Armillaria.</title>
        <authorList>
            <person name="Sipos G."/>
            <person name="Prasanna A.N."/>
            <person name="Walter M.C."/>
            <person name="O'Connor E."/>
            <person name="Balint B."/>
            <person name="Krizsan K."/>
            <person name="Kiss B."/>
            <person name="Hess J."/>
            <person name="Varga T."/>
            <person name="Slot J."/>
            <person name="Riley R."/>
            <person name="Boka B."/>
            <person name="Rigling D."/>
            <person name="Barry K."/>
            <person name="Lee J."/>
            <person name="Mihaltcheva S."/>
            <person name="LaButti K."/>
            <person name="Lipzen A."/>
            <person name="Waldron R."/>
            <person name="Moloney N.M."/>
            <person name="Sperisen C."/>
            <person name="Kredics L."/>
            <person name="Vagvoelgyi C."/>
            <person name="Patrignani A."/>
            <person name="Fitzpatrick D."/>
            <person name="Nagy I."/>
            <person name="Doyle S."/>
            <person name="Anderson J.B."/>
            <person name="Grigoriev I.V."/>
            <person name="Gueldener U."/>
            <person name="Muensterkoetter M."/>
            <person name="Nagy L.G."/>
        </authorList>
    </citation>
    <scope>NUCLEOTIDE SEQUENCE [LARGE SCALE GENOMIC DNA]</scope>
    <source>
        <strain evidence="2">C18/9</strain>
    </source>
</reference>
<protein>
    <submittedName>
        <fullName evidence="1">Uncharacterized protein</fullName>
    </submittedName>
</protein>
<proteinExistence type="predicted"/>
<keyword evidence="2" id="KW-1185">Reference proteome</keyword>
<evidence type="ECO:0000313" key="2">
    <source>
        <dbReference type="Proteomes" id="UP000219338"/>
    </source>
</evidence>
<dbReference type="AlphaFoldDB" id="A0A284RST1"/>
<dbReference type="OrthoDB" id="3341102at2759"/>